<accession>A0AAW6EEX6</accession>
<sequence>MKKFVKRAISQVIALALAFQIVGQCGYSFAVQADYSSKSEIVTESNADNVSENDVVAQNDENTEEIDEPSEDEIVYEDMTVNSDTTLTAQTEVKDLYINYGTLDLNENTLIVHGNVVIDNRGTLDFNKGELICENLTMKDTYYYHCMYMNNANDHLVVKGDFNFNGGSFSKYDATAGTIELGGNVNITTGFNPSQEQKVVLNGLDSQEVYINEKNCSFNILEVSNTSEGGILSDYPISANSMIGDLSQIHYSFGGAVGTVLSGDMELDNYCLSVGELDLNGHTLIINGDFIQAGGEVKVNSGKLVVNGNYRIQTRKTSEDGTESYDYSTGILNMTNESDTVEVSGDFVMGSTRSHNGKLSAGTMTVGGNFTQLRYNVYDNFAASGSHTIEFNGKIKQNISFASYDDSKFNNIKFNNSNGIALNSRVYAYGNVNDVYKSVCGNEYLYITKLSQTENSSFGGNVYLNNGNNNGDTHLTQNLSVGNLTCYYLHLNGYKLNVNSLSINSNLYVEGGTVECKNNLTLGDCGYLTMTNEKDYVLVGKNLVSNLCYSTSGYLTAGTLEIKVDFTQNENNVFVCSGTHTTILSGKSASNGRIYVQTVKMYNNGSKFNTLVITKPSSFYVAKNQNNTTVSLEDFCNKLIEDYDDIEAPTKITGLTASDVSATSIHIVWEQSTDNIRVTGYEVYRNGEKLITTSRTEFIDESLEPNTSYTYQVYAFDEARNYSSASDKINPKTLADTDSPETPQNVKIKSITGSSLTLSWNASKDNVGTEGYIVYCNNEEIARTDKCEYKHSGLNENEEYSYMIKAYDKAENLSDFSEKVTGSVVMPKITSVTPADLSSLGGKNQTITVVFDKISLDGGNKVKFEYSESGKDEYKPISNELIGAQNYSANKLCAKCSWNTEGMDGNYDVRVTLFDADDNSDCVEVMYTITSSGPKAPQNLKAEADDGTVVLTWKKSVSADCEKYIIYRQDSEDGEFESIAEIGNNTTVRYTDKNVVAGNSFSYKISGVNSFDIEGDTSNVVSVTATEDKSIPEVNGIIAEKDRLNKTAKITVAAEDNLSVDTVKLEYMTLLDKEWYLVGKSSCKDGSAVFEWDTTDLIDGSYKLRAVANDANGNESQPFEKIFTVDNTGISKIVIDEDNCTVASTHVTLRWNDVTDTDFGYFAVEQKNEDGIFTEVGTTKNTMGLHVQKLMPDKEYTFRVVGYDNIGNRGEESDEITLATKSDTSNPIISAFYPESKSFNSKIDIIISAADNAAVSSVKLRYSYDSGDDKAWYDIAEITADSEKAENTFKHCFDVSFMNEGKIYIQAIVVDSSGNESDAVVNEYIIDRTASDAVSDLNAQTSEGNIHLIWTVTSEDTEKFVIYRSEEDLGSYSKLAECTTKDYYDTSAKLGTVYSYKIVAVDTAGNKSEYSNEAIAQITDDNIKPKFLGFNIKSGSSVPANPKLEAVTWDNYALLSMTIEYKVKDSANSVWYEIGTYDLSTNYEMTEFEWNTDGLADGKYEFRAYCVDMMGNISEIYTAEFALDATAPDAPVLELLQDNFQLKLEWSETKAEDFEHYRLYRKSSRNEGYTLLTKTTDLSYIDSKVEPYKNYIYKVEAYDKTGNVSVSNEIGGYAYDVDTVPPQIDIPEEIYGIAGVEITLDGSACTDNVRIKRFTWDMGDGNAVFGVRNSYIYNGAGEYTITLTVEDAAKNTSTAEIKAIVYEPSEYGFVNVEVTDIRNNPLSYSYIYVYSGDSEGIHTMRTDYDGKLKLCAKIGDNKIAAYKDGYLPEEKEIAINNEGDNGTVILALQSGELVTGDLDVHRMSLKEMAEAGIDFYDPSNYHTVKFTVKLTFAQEPIPTVIEYITNGNGGCGFGGSWSGGGWGSGSGSGGGKIEFIPVVRDDKPDETQPILAYVYVRQSISFMKDMYAVNLGVLNNADKQFVIEDSSATINLPYGLSLATNKQAFTQSMDSIAGQQQKTVCWSVRGDRKGEYDLSADFKGTLMPFGAPVSASFKTSTPFSVGAGDGIVIHVMPESCAYIGEKYYVQLAVANEGSDTFYNLTTDFGPYINPGYKQYITITHPDGSVEVQEDESACYEIQSADECEYIPVISGGQHVRVKVFKPGDVIYGTYSQVFSGEGDPEQVYYKLIDSVVEQLTGDTNVKVVVEPIASHITKFNVKQKIVDNMWADPVDMTTGAYTDQVPAMSVTGESPLTLNLNYNSLNASEKGQLGYGWSHDFEAYLDVKNTVISVHWNPTAYSSFVDERSATRNVNGEIIDGRVVVHKPNDTGVKNYVCISSGMSDYFMSRDENNIYTLETPDGQKYVFDSDGKLIQIIQPNEKTATLEHIGNTTVITEDVSGAKLVLNYNDSGLLTSVGDGNGRITSITYENDLIKSVTNPLGETVVYTYDANNRLVTSALDGNSPYVTNTYDEEGRVLTQDDADPDTPLSYFSYSESENNEFIVDGIDRNGNTIKYVSDGMGHLLSVTDQNNNTVKYSYDLKGNLLDETTADGKTTVYTYDDDNNLIKVRDPSGYVTAMTYDDNGNILTVTSPNGEKNSYTYNVKNLLETQTEYTSARKSYTYNKNGQILTEAIEGLGVRTYGYTDGKITSVSDYENNLSENTYDEYGNLRSQTDREGHQTVYNYDLLNRVISITNEDGTESYTYDSMGNKTSVTDSRGNTTYYTYNSNNWLISATDAKGTVTYNYDNEGRLIRQTNTDGTVVVNTYDAVGNVISTTNENGEVTKFAYDAENRMISKTIVDGENEYTESYEYYPNGKTKKTTFADGTSESYEYDMQWRLVKTTDEQGNYSTSEYDAANNLLSATDEEGNTVSYTYDKYGRMLTSTDANGNITTYDEYDFNGLCTQKTLPNGQVVKIGYNKEGMVTKTTFVAENENGEDISVFYEYDAMGRVTKYTNQEGYSTFTAYDENGNIVKLTDAEGNVVTNQYDEINSLILSTDVMGVDTQYTYDSVGNLVKTIENLNTTREGKTENVYDNLGRIINSTDAESGTAKYKYDRLGNVSAQIDPNGGRTEYTYDNMGRLTETINPIGGTKTYTYDDVGQLASQKNARGQETTYEYYKNGWIKSFTDELGTVSYTYDGNGNVLTVTDENGTITREYDNMNRMTKYTDFRGNTIEYSYDQLGNLVALTYPGGRVVRYTYYKTGNVKTVTDWDGRVTTFEYDGNGRLTKTSRADGSVEERTYDANGRLVTIVDKNGENVINQKVYSYDESGNVTEISSSDGTTMDGLTSAEMKYNECNQLVEYNGEEVRYDADGNMIYGPLNGEMAEFKYDCRNRLVSAGGISYEYDAENNRISQTENGVKTEYVVDSDSSSLTRILTATKGDDTTSYIYGIGLIAQENGGEYLIYHFNNIGSTEAVTNLDGEIVETYDYGPYGELLSENNCGIIFLYNGELGVATDSNGLYYMRARYYNPEIKRFINQDVMTGSITNSPTLNRYAYVNGNPISLNDPFGLSPFLNWLDGITGHDVLDLLGMIPGVGFVFDGINAAWYVAEGDYFNAACSLVSALPGVGDAVGVFAKGGKACKIVGAFHKAGAAGNMLIGTYTFGNIAEKYITGEASFTWDEIKGDLFTVAMTGSSMWGSAKDFGTSYCFVAGTLVTTEDGHKPIEEIQVGDKVLSEDELTGEVALKEVYATSVSETDEFYHIHVNGEEIVATGTHPFYVYKFGWTTARALRAGDVLVLSNGELVTVEWIDHEILESPINVYNFEVEDFHTYFVGKSGILVHNGKKCTPSGSSQNSDDVPRVYHPSDKHVPGHGWGSDNPIPDMQTGQHLLDTAYSSSSNKQLYNIYDDQIIKFQPDTATGWHAYAVTNTAKEVPTDVLKNMLNDDLISKPQYKKFLKNK</sequence>
<dbReference type="PROSITE" id="PS50818">
    <property type="entry name" value="INTEIN_C_TER"/>
    <property type="match status" value="1"/>
</dbReference>
<dbReference type="PANTHER" id="PTHR32305">
    <property type="match status" value="1"/>
</dbReference>
<dbReference type="InterPro" id="IPR045351">
    <property type="entry name" value="DUF6531"/>
</dbReference>
<dbReference type="InterPro" id="IPR030934">
    <property type="entry name" value="Intein_C"/>
</dbReference>
<dbReference type="Pfam" id="PF05593">
    <property type="entry name" value="RHS_repeat"/>
    <property type="match status" value="6"/>
</dbReference>
<dbReference type="NCBIfam" id="TIGR03696">
    <property type="entry name" value="Rhs_assc_core"/>
    <property type="match status" value="1"/>
</dbReference>
<dbReference type="PROSITE" id="PS50093">
    <property type="entry name" value="PKD"/>
    <property type="match status" value="1"/>
</dbReference>
<keyword evidence="2" id="KW-0732">Signal</keyword>
<gene>
    <name evidence="5" type="ORF">PNU62_10650</name>
</gene>
<dbReference type="InterPro" id="IPR031325">
    <property type="entry name" value="RHS_repeat"/>
</dbReference>
<dbReference type="Pfam" id="PF25023">
    <property type="entry name" value="TEN_YD-shell"/>
    <property type="match status" value="3"/>
</dbReference>
<dbReference type="InterPro" id="IPR003961">
    <property type="entry name" value="FN3_dom"/>
</dbReference>
<protein>
    <submittedName>
        <fullName evidence="5">Polymorphic toxin-type HINT domain-containing protein</fullName>
    </submittedName>
</protein>
<reference evidence="5" key="1">
    <citation type="submission" date="2023-01" db="EMBL/GenBank/DDBJ databases">
        <title>Human gut microbiome strain richness.</title>
        <authorList>
            <person name="Chen-Liaw A."/>
        </authorList>
    </citation>
    <scope>NUCLEOTIDE SEQUENCE</scope>
    <source>
        <strain evidence="5">1001275st1_F4_1001275B_160808</strain>
    </source>
</reference>
<dbReference type="SUPFAM" id="SSF82171">
    <property type="entry name" value="DPP6 N-terminal domain-like"/>
    <property type="match status" value="2"/>
</dbReference>
<dbReference type="SUPFAM" id="SSF49265">
    <property type="entry name" value="Fibronectin type III"/>
    <property type="match status" value="4"/>
</dbReference>
<dbReference type="GO" id="GO:0016539">
    <property type="term" value="P:intein-mediated protein splicing"/>
    <property type="evidence" value="ECO:0007669"/>
    <property type="project" value="InterPro"/>
</dbReference>
<dbReference type="InterPro" id="IPR050708">
    <property type="entry name" value="T6SS_VgrG/RHS"/>
</dbReference>
<feature type="chain" id="PRO_5043789950" evidence="2">
    <location>
        <begin position="31"/>
        <end position="3836"/>
    </location>
</feature>
<dbReference type="Pfam" id="PF00041">
    <property type="entry name" value="fn3"/>
    <property type="match status" value="2"/>
</dbReference>
<dbReference type="SMART" id="SM00306">
    <property type="entry name" value="HintN"/>
    <property type="match status" value="1"/>
</dbReference>
<evidence type="ECO:0000259" key="4">
    <source>
        <dbReference type="PROSITE" id="PS50853"/>
    </source>
</evidence>
<dbReference type="SUPFAM" id="SSF51294">
    <property type="entry name" value="Hedgehog/intein (Hint) domain"/>
    <property type="match status" value="1"/>
</dbReference>
<dbReference type="InterPro" id="IPR006530">
    <property type="entry name" value="YD"/>
</dbReference>
<evidence type="ECO:0000256" key="1">
    <source>
        <dbReference type="ARBA" id="ARBA00022737"/>
    </source>
</evidence>
<dbReference type="PANTHER" id="PTHR32305:SF15">
    <property type="entry name" value="PROTEIN RHSA-RELATED"/>
    <property type="match status" value="1"/>
</dbReference>
<dbReference type="Gene3D" id="2.170.16.10">
    <property type="entry name" value="Hedgehog/Intein (Hint) domain"/>
    <property type="match status" value="1"/>
</dbReference>
<dbReference type="InterPro" id="IPR056823">
    <property type="entry name" value="TEN-like_YD-shell"/>
</dbReference>
<evidence type="ECO:0000256" key="2">
    <source>
        <dbReference type="SAM" id="SignalP"/>
    </source>
</evidence>
<comment type="caution">
    <text evidence="5">The sequence shown here is derived from an EMBL/GenBank/DDBJ whole genome shotgun (WGS) entry which is preliminary data.</text>
</comment>
<dbReference type="Pfam" id="PF18911">
    <property type="entry name" value="PKD_4"/>
    <property type="match status" value="1"/>
</dbReference>
<dbReference type="InterPro" id="IPR000601">
    <property type="entry name" value="PKD_dom"/>
</dbReference>
<dbReference type="Pfam" id="PF07591">
    <property type="entry name" value="PT-HINT"/>
    <property type="match status" value="1"/>
</dbReference>
<evidence type="ECO:0000259" key="3">
    <source>
        <dbReference type="PROSITE" id="PS50093"/>
    </source>
</evidence>
<dbReference type="InterPro" id="IPR011047">
    <property type="entry name" value="Quinoprotein_ADH-like_sf"/>
</dbReference>
<feature type="signal peptide" evidence="2">
    <location>
        <begin position="1"/>
        <end position="30"/>
    </location>
</feature>
<feature type="domain" description="Fibronectin type-III" evidence="4">
    <location>
        <begin position="936"/>
        <end position="1029"/>
    </location>
</feature>
<feature type="domain" description="Fibronectin type-III" evidence="4">
    <location>
        <begin position="648"/>
        <end position="736"/>
    </location>
</feature>
<dbReference type="InterPro" id="IPR013783">
    <property type="entry name" value="Ig-like_fold"/>
</dbReference>
<dbReference type="Pfam" id="PF20148">
    <property type="entry name" value="DUF6531"/>
    <property type="match status" value="1"/>
</dbReference>
<dbReference type="SUPFAM" id="SSF49299">
    <property type="entry name" value="PKD domain"/>
    <property type="match status" value="1"/>
</dbReference>
<dbReference type="InterPro" id="IPR035986">
    <property type="entry name" value="PKD_dom_sf"/>
</dbReference>
<name>A0AAW6EEX6_9FIRM</name>
<dbReference type="CDD" id="cd00081">
    <property type="entry name" value="Hint"/>
    <property type="match status" value="1"/>
</dbReference>
<dbReference type="CDD" id="cd20745">
    <property type="entry name" value="FIX_RhsA_AHH_HNH-like"/>
    <property type="match status" value="1"/>
</dbReference>
<dbReference type="InterPro" id="IPR006141">
    <property type="entry name" value="Intein_N"/>
</dbReference>
<dbReference type="InterPro" id="IPR036844">
    <property type="entry name" value="Hint_dom_sf"/>
</dbReference>
<dbReference type="NCBIfam" id="TIGR01643">
    <property type="entry name" value="YD_repeat_2x"/>
    <property type="match status" value="14"/>
</dbReference>
<evidence type="ECO:0000313" key="5">
    <source>
        <dbReference type="EMBL" id="MDB8745477.1"/>
    </source>
</evidence>
<dbReference type="RefSeq" id="WP_195388986.1">
    <property type="nucleotide sequence ID" value="NZ_JADNGL010000019.1"/>
</dbReference>
<organism evidence="5 6">
    <name type="scientific">Ruminococcus bicirculans</name>
    <name type="common">ex Wegman et al. 2014</name>
    <dbReference type="NCBI Taxonomy" id="1160721"/>
    <lineage>
        <taxon>Bacteria</taxon>
        <taxon>Bacillati</taxon>
        <taxon>Bacillota</taxon>
        <taxon>Clostridia</taxon>
        <taxon>Eubacteriales</taxon>
        <taxon>Oscillospiraceae</taxon>
        <taxon>Ruminococcus</taxon>
    </lineage>
</organism>
<dbReference type="PROSITE" id="PS50853">
    <property type="entry name" value="FN3"/>
    <property type="match status" value="5"/>
</dbReference>
<dbReference type="SMART" id="SM00060">
    <property type="entry name" value="FN3"/>
    <property type="match status" value="7"/>
</dbReference>
<dbReference type="InterPro" id="IPR036116">
    <property type="entry name" value="FN3_sf"/>
</dbReference>
<dbReference type="InterPro" id="IPR022385">
    <property type="entry name" value="Rhs_assc_core"/>
</dbReference>
<evidence type="ECO:0000313" key="6">
    <source>
        <dbReference type="Proteomes" id="UP001211015"/>
    </source>
</evidence>
<feature type="domain" description="Fibronectin type-III" evidence="4">
    <location>
        <begin position="1129"/>
        <end position="1223"/>
    </location>
</feature>
<dbReference type="SUPFAM" id="SSF50998">
    <property type="entry name" value="Quinoprotein alcohol dehydrogenase-like"/>
    <property type="match status" value="1"/>
</dbReference>
<keyword evidence="1" id="KW-0677">Repeat</keyword>
<dbReference type="InterPro" id="IPR022409">
    <property type="entry name" value="PKD/Chitinase_dom"/>
</dbReference>
<feature type="domain" description="Fibronectin type-III" evidence="4">
    <location>
        <begin position="1527"/>
        <end position="1622"/>
    </location>
</feature>
<dbReference type="SMART" id="SM00089">
    <property type="entry name" value="PKD"/>
    <property type="match status" value="1"/>
</dbReference>
<dbReference type="Proteomes" id="UP001211015">
    <property type="component" value="Unassembled WGS sequence"/>
</dbReference>
<proteinExistence type="predicted"/>
<dbReference type="Gene3D" id="2.60.40.10">
    <property type="entry name" value="Immunoglobulins"/>
    <property type="match status" value="8"/>
</dbReference>
<feature type="domain" description="Fibronectin type-III" evidence="4">
    <location>
        <begin position="742"/>
        <end position="828"/>
    </location>
</feature>
<dbReference type="InterPro" id="IPR003587">
    <property type="entry name" value="Hint_dom_N"/>
</dbReference>
<dbReference type="PROSITE" id="PS50817">
    <property type="entry name" value="INTEIN_N_TER"/>
    <property type="match status" value="1"/>
</dbReference>
<dbReference type="Gene3D" id="2.180.10.10">
    <property type="entry name" value="RHS repeat-associated core"/>
    <property type="match status" value="6"/>
</dbReference>
<feature type="domain" description="PKD" evidence="3">
    <location>
        <begin position="1621"/>
        <end position="1701"/>
    </location>
</feature>
<dbReference type="EMBL" id="JAQMLV010000014">
    <property type="protein sequence ID" value="MDB8745477.1"/>
    <property type="molecule type" value="Genomic_DNA"/>
</dbReference>
<dbReference type="CDD" id="cd00063">
    <property type="entry name" value="FN3"/>
    <property type="match status" value="3"/>
</dbReference>
<dbReference type="CDD" id="cd00146">
    <property type="entry name" value="PKD"/>
    <property type="match status" value="1"/>
</dbReference>